<sequence length="353" mass="38023">MLAKLQNIRMLAGRRPFRQGLFQVFSRMQSNFEVNIQHIQDAAKRIEPFVHKTPVMTSGTLDRMAGRAIHFKCEIFQKIGAFKIRGAMNAVIQLLNSLPDGQKPVLVTHSSGNHAQAIALSSKIMGLQAVIAMPINAPSVKKAAVRDYGATIVDCGASAEDREATSQRILQETSNSYLIPPFDHPHIIAGQGTIGVELLEQVPNLDAIVVPVGGGGMLSGIAIAVKALKPAIKIYAAEPANADDCAKSFAANERIPLQGPPCTIADGLRTSIGHVTWPIIKDNVTDVITVTEEEIIAAMRILWERMKLLIEPSAAVGVAAVLSERFKALPNLNNVAVVLCGGNVDLDNLPWKK</sequence>
<dbReference type="STRING" id="50429.A0A2B4RXI1"/>
<dbReference type="GO" id="GO:0003941">
    <property type="term" value="F:L-serine ammonia-lyase activity"/>
    <property type="evidence" value="ECO:0007669"/>
    <property type="project" value="TreeGrafter"/>
</dbReference>
<dbReference type="CDD" id="cd01562">
    <property type="entry name" value="Thr-dehyd"/>
    <property type="match status" value="1"/>
</dbReference>
<dbReference type="EMBL" id="LSMT01000297">
    <property type="protein sequence ID" value="PFX20952.1"/>
    <property type="molecule type" value="Genomic_DNA"/>
</dbReference>
<evidence type="ECO:0000256" key="4">
    <source>
        <dbReference type="ARBA" id="ARBA00023239"/>
    </source>
</evidence>
<comment type="caution">
    <text evidence="6">The sequence shown here is derived from an EMBL/GenBank/DDBJ whole genome shotgun (WGS) entry which is preliminary data.</text>
</comment>
<dbReference type="GO" id="GO:0005524">
    <property type="term" value="F:ATP binding"/>
    <property type="evidence" value="ECO:0007669"/>
    <property type="project" value="TreeGrafter"/>
</dbReference>
<keyword evidence="3" id="KW-0663">Pyridoxal phosphate</keyword>
<dbReference type="AlphaFoldDB" id="A0A2B4RXI1"/>
<dbReference type="GO" id="GO:0070179">
    <property type="term" value="P:D-serine biosynthetic process"/>
    <property type="evidence" value="ECO:0007669"/>
    <property type="project" value="TreeGrafter"/>
</dbReference>
<evidence type="ECO:0000259" key="5">
    <source>
        <dbReference type="Pfam" id="PF00291"/>
    </source>
</evidence>
<proteinExistence type="inferred from homology"/>
<feature type="domain" description="Tryptophan synthase beta chain-like PALP" evidence="5">
    <location>
        <begin position="47"/>
        <end position="341"/>
    </location>
</feature>
<dbReference type="GO" id="GO:0030170">
    <property type="term" value="F:pyridoxal phosphate binding"/>
    <property type="evidence" value="ECO:0007669"/>
    <property type="project" value="TreeGrafter"/>
</dbReference>
<dbReference type="OrthoDB" id="4418812at2759"/>
<evidence type="ECO:0000313" key="6">
    <source>
        <dbReference type="EMBL" id="PFX20952.1"/>
    </source>
</evidence>
<dbReference type="FunFam" id="3.40.50.1100:FF:000007">
    <property type="entry name" value="L-threonine dehydratase catabolic TdcB"/>
    <property type="match status" value="1"/>
</dbReference>
<dbReference type="Proteomes" id="UP000225706">
    <property type="component" value="Unassembled WGS sequence"/>
</dbReference>
<evidence type="ECO:0000256" key="3">
    <source>
        <dbReference type="ARBA" id="ARBA00022898"/>
    </source>
</evidence>
<comment type="similarity">
    <text evidence="2">Belongs to the serine/threonine dehydratase family.</text>
</comment>
<accession>A0A2B4RXI1</accession>
<dbReference type="GO" id="GO:0000287">
    <property type="term" value="F:magnesium ion binding"/>
    <property type="evidence" value="ECO:0007669"/>
    <property type="project" value="TreeGrafter"/>
</dbReference>
<dbReference type="PANTHER" id="PTHR43050">
    <property type="entry name" value="SERINE / THREONINE RACEMASE FAMILY MEMBER"/>
    <property type="match status" value="1"/>
</dbReference>
<dbReference type="Pfam" id="PF00291">
    <property type="entry name" value="PALP"/>
    <property type="match status" value="1"/>
</dbReference>
<evidence type="ECO:0000256" key="1">
    <source>
        <dbReference type="ARBA" id="ARBA00001933"/>
    </source>
</evidence>
<comment type="cofactor">
    <cofactor evidence="1">
        <name>pyridoxal 5'-phosphate</name>
        <dbReference type="ChEBI" id="CHEBI:597326"/>
    </cofactor>
</comment>
<keyword evidence="4" id="KW-0456">Lyase</keyword>
<dbReference type="InterPro" id="IPR001926">
    <property type="entry name" value="TrpB-like_PALP"/>
</dbReference>
<dbReference type="GO" id="GO:0030378">
    <property type="term" value="F:serine racemase activity"/>
    <property type="evidence" value="ECO:0007669"/>
    <property type="project" value="TreeGrafter"/>
</dbReference>
<organism evidence="6 7">
    <name type="scientific">Stylophora pistillata</name>
    <name type="common">Smooth cauliflower coral</name>
    <dbReference type="NCBI Taxonomy" id="50429"/>
    <lineage>
        <taxon>Eukaryota</taxon>
        <taxon>Metazoa</taxon>
        <taxon>Cnidaria</taxon>
        <taxon>Anthozoa</taxon>
        <taxon>Hexacorallia</taxon>
        <taxon>Scleractinia</taxon>
        <taxon>Astrocoeniina</taxon>
        <taxon>Pocilloporidae</taxon>
        <taxon>Stylophora</taxon>
    </lineage>
</organism>
<evidence type="ECO:0000313" key="7">
    <source>
        <dbReference type="Proteomes" id="UP000225706"/>
    </source>
</evidence>
<name>A0A2B4RXI1_STYPI</name>
<dbReference type="GO" id="GO:0018114">
    <property type="term" value="F:threonine racemase activity"/>
    <property type="evidence" value="ECO:0007669"/>
    <property type="project" value="TreeGrafter"/>
</dbReference>
<protein>
    <submittedName>
        <fullName evidence="6">Serine racemase</fullName>
    </submittedName>
</protein>
<keyword evidence="7" id="KW-1185">Reference proteome</keyword>
<dbReference type="FunFam" id="3.40.50.1100:FF:000005">
    <property type="entry name" value="Threonine dehydratase catabolic"/>
    <property type="match status" value="1"/>
</dbReference>
<dbReference type="SUPFAM" id="SSF53686">
    <property type="entry name" value="Tryptophan synthase beta subunit-like PLP-dependent enzymes"/>
    <property type="match status" value="1"/>
</dbReference>
<gene>
    <name evidence="6" type="primary">SRR</name>
    <name evidence="6" type="ORF">AWC38_SpisGene14578</name>
</gene>
<evidence type="ECO:0000256" key="2">
    <source>
        <dbReference type="ARBA" id="ARBA00010869"/>
    </source>
</evidence>
<dbReference type="PANTHER" id="PTHR43050:SF1">
    <property type="entry name" value="SERINE RACEMASE"/>
    <property type="match status" value="1"/>
</dbReference>
<reference evidence="7" key="1">
    <citation type="journal article" date="2017" name="bioRxiv">
        <title>Comparative analysis of the genomes of Stylophora pistillata and Acropora digitifera provides evidence for extensive differences between species of corals.</title>
        <authorList>
            <person name="Voolstra C.R."/>
            <person name="Li Y."/>
            <person name="Liew Y.J."/>
            <person name="Baumgarten S."/>
            <person name="Zoccola D."/>
            <person name="Flot J.-F."/>
            <person name="Tambutte S."/>
            <person name="Allemand D."/>
            <person name="Aranda M."/>
        </authorList>
    </citation>
    <scope>NUCLEOTIDE SEQUENCE [LARGE SCALE GENOMIC DNA]</scope>
</reference>
<dbReference type="Gene3D" id="3.40.50.1100">
    <property type="match status" value="2"/>
</dbReference>
<dbReference type="InterPro" id="IPR036052">
    <property type="entry name" value="TrpB-like_PALP_sf"/>
</dbReference>